<accession>M5UEP7</accession>
<evidence type="ECO:0000313" key="2">
    <source>
        <dbReference type="Proteomes" id="UP000011885"/>
    </source>
</evidence>
<evidence type="ECO:0000313" key="1">
    <source>
        <dbReference type="EMBL" id="EMI54478.1"/>
    </source>
</evidence>
<protein>
    <submittedName>
        <fullName evidence="1">Uncharacterized protein</fullName>
    </submittedName>
</protein>
<sequence>MPLNENRLTLDSIDKALRCGLITYRWCLAFRLIQQTATTFGDLRGAAETLGEFRNVGLC</sequence>
<dbReference type="PATRIC" id="fig|1263870.3.peg.4313"/>
<name>M5UEP7_9BACT</name>
<gene>
    <name evidence="1" type="ORF">RSSM_04073</name>
</gene>
<proteinExistence type="predicted"/>
<reference evidence="1 2" key="1">
    <citation type="journal article" date="2013" name="Mar. Genomics">
        <title>Expression of sulfatases in Rhodopirellula baltica and the diversity of sulfatases in the genus Rhodopirellula.</title>
        <authorList>
            <person name="Wegner C.E."/>
            <person name="Richter-Heitmann T."/>
            <person name="Klindworth A."/>
            <person name="Klockow C."/>
            <person name="Richter M."/>
            <person name="Achstetter T."/>
            <person name="Glockner F.O."/>
            <person name="Harder J."/>
        </authorList>
    </citation>
    <scope>NUCLEOTIDE SEQUENCE [LARGE SCALE GENOMIC DNA]</scope>
    <source>
        <strain evidence="1 2">SM41</strain>
    </source>
</reference>
<dbReference type="EMBL" id="ANOH01000275">
    <property type="protein sequence ID" value="EMI54478.1"/>
    <property type="molecule type" value="Genomic_DNA"/>
</dbReference>
<dbReference type="Proteomes" id="UP000011885">
    <property type="component" value="Unassembled WGS sequence"/>
</dbReference>
<comment type="caution">
    <text evidence="1">The sequence shown here is derived from an EMBL/GenBank/DDBJ whole genome shotgun (WGS) entry which is preliminary data.</text>
</comment>
<organism evidence="1 2">
    <name type="scientific">Rhodopirellula sallentina SM41</name>
    <dbReference type="NCBI Taxonomy" id="1263870"/>
    <lineage>
        <taxon>Bacteria</taxon>
        <taxon>Pseudomonadati</taxon>
        <taxon>Planctomycetota</taxon>
        <taxon>Planctomycetia</taxon>
        <taxon>Pirellulales</taxon>
        <taxon>Pirellulaceae</taxon>
        <taxon>Rhodopirellula</taxon>
    </lineage>
</organism>
<keyword evidence="2" id="KW-1185">Reference proteome</keyword>
<dbReference type="AlphaFoldDB" id="M5UEP7"/>